<keyword evidence="2" id="KW-0238">DNA-binding</keyword>
<dbReference type="SUPFAM" id="SSF46689">
    <property type="entry name" value="Homeodomain-like"/>
    <property type="match status" value="1"/>
</dbReference>
<keyword evidence="6" id="KW-1185">Reference proteome</keyword>
<evidence type="ECO:0000313" key="5">
    <source>
        <dbReference type="EMBL" id="GEP94718.1"/>
    </source>
</evidence>
<accession>A0A512RGD2</accession>
<dbReference type="SMART" id="SM00342">
    <property type="entry name" value="HTH_ARAC"/>
    <property type="match status" value="1"/>
</dbReference>
<evidence type="ECO:0000256" key="2">
    <source>
        <dbReference type="ARBA" id="ARBA00023125"/>
    </source>
</evidence>
<evidence type="ECO:0000313" key="6">
    <source>
        <dbReference type="Proteomes" id="UP000321436"/>
    </source>
</evidence>
<dbReference type="Proteomes" id="UP000321436">
    <property type="component" value="Unassembled WGS sequence"/>
</dbReference>
<dbReference type="EMBL" id="BKAU01000001">
    <property type="protein sequence ID" value="GEP94718.1"/>
    <property type="molecule type" value="Genomic_DNA"/>
</dbReference>
<name>A0A512RGD2_9BACT</name>
<comment type="caution">
    <text evidence="5">The sequence shown here is derived from an EMBL/GenBank/DDBJ whole genome shotgun (WGS) entry which is preliminary data.</text>
</comment>
<sequence length="255" mass="29055">MKIEKFTPSAALTPFVREYMIIESDHETSSKTIPDTSLVMSFRYKGGIQPGESSGMLPAGVVSGLRRSGRAFHYDGDTANLLVILREGGISAFTRMPAHELFEQSITSENLFPASDVAEILERLAEAPGHPQRIRIIESFLFKKSIARREDLLIDTAVQRIRQHSGLLRIRDLSASLYISQDAFEKRFRARVGATPKQYASIVRLRNLIRKHTSYPSLTEASYEAGYFDQSHFIRDFRLFTGQTPGDFFREQRFW</sequence>
<protein>
    <submittedName>
        <fullName evidence="5">AraC family transcriptional regulator</fullName>
    </submittedName>
</protein>
<evidence type="ECO:0000259" key="4">
    <source>
        <dbReference type="PROSITE" id="PS01124"/>
    </source>
</evidence>
<evidence type="ECO:0000256" key="3">
    <source>
        <dbReference type="ARBA" id="ARBA00023163"/>
    </source>
</evidence>
<dbReference type="PANTHER" id="PTHR46796:SF13">
    <property type="entry name" value="HTH-TYPE TRANSCRIPTIONAL ACTIVATOR RHAS"/>
    <property type="match status" value="1"/>
</dbReference>
<dbReference type="Pfam" id="PF12833">
    <property type="entry name" value="HTH_18"/>
    <property type="match status" value="1"/>
</dbReference>
<dbReference type="AlphaFoldDB" id="A0A512RGD2"/>
<keyword evidence="1" id="KW-0805">Transcription regulation</keyword>
<feature type="domain" description="HTH araC/xylS-type" evidence="4">
    <location>
        <begin position="151"/>
        <end position="251"/>
    </location>
</feature>
<evidence type="ECO:0000256" key="1">
    <source>
        <dbReference type="ARBA" id="ARBA00023015"/>
    </source>
</evidence>
<dbReference type="PANTHER" id="PTHR46796">
    <property type="entry name" value="HTH-TYPE TRANSCRIPTIONAL ACTIVATOR RHAS-RELATED"/>
    <property type="match status" value="1"/>
</dbReference>
<dbReference type="InterPro" id="IPR009057">
    <property type="entry name" value="Homeodomain-like_sf"/>
</dbReference>
<gene>
    <name evidence="5" type="ORF">CCY01nite_09780</name>
</gene>
<keyword evidence="3" id="KW-0804">Transcription</keyword>
<organism evidence="5 6">
    <name type="scientific">Chitinophaga cymbidii</name>
    <dbReference type="NCBI Taxonomy" id="1096750"/>
    <lineage>
        <taxon>Bacteria</taxon>
        <taxon>Pseudomonadati</taxon>
        <taxon>Bacteroidota</taxon>
        <taxon>Chitinophagia</taxon>
        <taxon>Chitinophagales</taxon>
        <taxon>Chitinophagaceae</taxon>
        <taxon>Chitinophaga</taxon>
    </lineage>
</organism>
<dbReference type="Gene3D" id="1.10.10.60">
    <property type="entry name" value="Homeodomain-like"/>
    <property type="match status" value="2"/>
</dbReference>
<dbReference type="RefSeq" id="WP_186830916.1">
    <property type="nucleotide sequence ID" value="NZ_BKAU01000001.1"/>
</dbReference>
<dbReference type="InterPro" id="IPR050204">
    <property type="entry name" value="AraC_XylS_family_regulators"/>
</dbReference>
<dbReference type="InterPro" id="IPR046532">
    <property type="entry name" value="DUF6597"/>
</dbReference>
<dbReference type="GO" id="GO:0043565">
    <property type="term" value="F:sequence-specific DNA binding"/>
    <property type="evidence" value="ECO:0007669"/>
    <property type="project" value="InterPro"/>
</dbReference>
<dbReference type="Pfam" id="PF20240">
    <property type="entry name" value="DUF6597"/>
    <property type="match status" value="1"/>
</dbReference>
<proteinExistence type="predicted"/>
<dbReference type="InterPro" id="IPR018060">
    <property type="entry name" value="HTH_AraC"/>
</dbReference>
<reference evidence="5 6" key="1">
    <citation type="submission" date="2019-07" db="EMBL/GenBank/DDBJ databases">
        <title>Whole genome shotgun sequence of Chitinophaga cymbidii NBRC 109752.</title>
        <authorList>
            <person name="Hosoyama A."/>
            <person name="Uohara A."/>
            <person name="Ohji S."/>
            <person name="Ichikawa N."/>
        </authorList>
    </citation>
    <scope>NUCLEOTIDE SEQUENCE [LARGE SCALE GENOMIC DNA]</scope>
    <source>
        <strain evidence="5 6">NBRC 109752</strain>
    </source>
</reference>
<dbReference type="PROSITE" id="PS01124">
    <property type="entry name" value="HTH_ARAC_FAMILY_2"/>
    <property type="match status" value="1"/>
</dbReference>
<dbReference type="GO" id="GO:0003700">
    <property type="term" value="F:DNA-binding transcription factor activity"/>
    <property type="evidence" value="ECO:0007669"/>
    <property type="project" value="InterPro"/>
</dbReference>